<dbReference type="Gene3D" id="3.20.20.370">
    <property type="entry name" value="Glycoside hydrolase/deacetylase"/>
    <property type="match status" value="1"/>
</dbReference>
<dbReference type="CDD" id="cd10917">
    <property type="entry name" value="CE4_NodB_like_6s_7s"/>
    <property type="match status" value="1"/>
</dbReference>
<name>A0A430HJ03_9BURK</name>
<dbReference type="InterPro" id="IPR011600">
    <property type="entry name" value="Pept_C14_caspase"/>
</dbReference>
<dbReference type="GO" id="GO:0016810">
    <property type="term" value="F:hydrolase activity, acting on carbon-nitrogen (but not peptide) bonds"/>
    <property type="evidence" value="ECO:0007669"/>
    <property type="project" value="InterPro"/>
</dbReference>
<accession>A0A430HJ03</accession>
<dbReference type="PANTHER" id="PTHR46471:SF2">
    <property type="entry name" value="CHITIN DEACETYLASE-RELATED"/>
    <property type="match status" value="1"/>
</dbReference>
<proteinExistence type="predicted"/>
<evidence type="ECO:0000256" key="5">
    <source>
        <dbReference type="PROSITE-ProRule" id="PRU00339"/>
    </source>
</evidence>
<keyword evidence="4" id="KW-0119">Carbohydrate metabolism</keyword>
<dbReference type="Pfam" id="PF13424">
    <property type="entry name" value="TPR_12"/>
    <property type="match status" value="1"/>
</dbReference>
<dbReference type="Gene3D" id="1.25.40.10">
    <property type="entry name" value="Tetratricopeptide repeat domain"/>
    <property type="match status" value="1"/>
</dbReference>
<dbReference type="PROSITE" id="PS00018">
    <property type="entry name" value="EF_HAND_1"/>
    <property type="match status" value="1"/>
</dbReference>
<dbReference type="Gene3D" id="3.40.50.1460">
    <property type="match status" value="1"/>
</dbReference>
<dbReference type="OrthoDB" id="9816280at2"/>
<reference evidence="7 8" key="1">
    <citation type="submission" date="2018-12" db="EMBL/GenBank/DDBJ databases">
        <authorList>
            <person name="Yang E."/>
        </authorList>
    </citation>
    <scope>NUCLEOTIDE SEQUENCE [LARGE SCALE GENOMIC DNA]</scope>
    <source>
        <strain evidence="7 8">SOD</strain>
    </source>
</reference>
<dbReference type="Pfam" id="PF01522">
    <property type="entry name" value="Polysacc_deac_1"/>
    <property type="match status" value="1"/>
</dbReference>
<feature type="repeat" description="TPR" evidence="5">
    <location>
        <begin position="779"/>
        <end position="812"/>
    </location>
</feature>
<keyword evidence="1" id="KW-0479">Metal-binding</keyword>
<dbReference type="PROSITE" id="PS50005">
    <property type="entry name" value="TPR"/>
    <property type="match status" value="2"/>
</dbReference>
<keyword evidence="2" id="KW-0732">Signal</keyword>
<dbReference type="InterPro" id="IPR011330">
    <property type="entry name" value="Glyco_hydro/deAcase_b/a-brl"/>
</dbReference>
<feature type="domain" description="NodB homology" evidence="6">
    <location>
        <begin position="206"/>
        <end position="396"/>
    </location>
</feature>
<dbReference type="GO" id="GO:0005975">
    <property type="term" value="P:carbohydrate metabolic process"/>
    <property type="evidence" value="ECO:0007669"/>
    <property type="project" value="InterPro"/>
</dbReference>
<dbReference type="InterPro" id="IPR002509">
    <property type="entry name" value="NODB_dom"/>
</dbReference>
<dbReference type="SUPFAM" id="SSF88713">
    <property type="entry name" value="Glycoside hydrolase/deacetylase"/>
    <property type="match status" value="1"/>
</dbReference>
<keyword evidence="5" id="KW-0802">TPR repeat</keyword>
<dbReference type="InterPro" id="IPR018247">
    <property type="entry name" value="EF_Hand_1_Ca_BS"/>
</dbReference>
<evidence type="ECO:0000256" key="2">
    <source>
        <dbReference type="ARBA" id="ARBA00022729"/>
    </source>
</evidence>
<gene>
    <name evidence="7" type="ORF">EJB06_19050</name>
</gene>
<dbReference type="AlphaFoldDB" id="A0A430HJ03"/>
<dbReference type="GO" id="GO:0046872">
    <property type="term" value="F:metal ion binding"/>
    <property type="evidence" value="ECO:0007669"/>
    <property type="project" value="UniProtKB-KW"/>
</dbReference>
<evidence type="ECO:0000313" key="8">
    <source>
        <dbReference type="Proteomes" id="UP000278085"/>
    </source>
</evidence>
<dbReference type="GO" id="GO:0004197">
    <property type="term" value="F:cysteine-type endopeptidase activity"/>
    <property type="evidence" value="ECO:0007669"/>
    <property type="project" value="InterPro"/>
</dbReference>
<dbReference type="GO" id="GO:0006508">
    <property type="term" value="P:proteolysis"/>
    <property type="evidence" value="ECO:0007669"/>
    <property type="project" value="InterPro"/>
</dbReference>
<dbReference type="SUPFAM" id="SSF48452">
    <property type="entry name" value="TPR-like"/>
    <property type="match status" value="1"/>
</dbReference>
<sequence>MTGMQALLANYRKIIVLLADEKAMPANEREQAQRIGQNLFHENQTRTDALERELAALLASTQPTRFDAIGSLLGYIESDKSLFDADRLAFRELLQGLLAEVAKDSSLPAIKIHKRLSEDLDALAEIERNYEKEIRQVFGRYESRAIELKRERWDSYLAHLQTLYTREAILKEQGVVMPYPASALPPEAKRVEPDPNEIFGNSLPRKTVVLTFDDGPHKRYSEEIAAILKQYGVPAVFFNVGRNLGSVDAAGKPTLSDGAAVSRKLKAGGYTLANHSYTHAQLSKETGDRLKAEILNTDVLLKAIDAGRSPLFRFPYGARNSEGLHALEGAHLRSVMWNIDSLDWADPVPASIAERVLRTVDKEGRGIILFHDIHARTVKALPAVLDRLIAEGYQFAGWDGSNFTSANTASTANTAAAPAGKVAVSTGYANSWAIVIGIDSYPKWPKLQYAVRDAQGVRETLIGKFGFAAERVVSLNNADATRAGILGAFHDRLAHGGVQKNDRIFVFFAGHGATRQLSSGRDLGYIVPYDSDPAQFATDAIPMSEIQNIAESLSAKHALFVMDACYSGLGLTRGGGAGAFLRDNARRIGRQMLTAGGADQLVSDGGPNGHSVFTWTLLQGLAGKGDLNGDGLITATELAAYVAPAVAGVSNQTPAFGSLPGSEGGDFVFELPVEAEFLNPQTAQLSSEAIALNAKLDAARPDAPRADDKPGAAPTVAPVAVRDLQGKEQKLVTPLAVPSSARQLAQRANDRGLQLFREKQYAAAEAEFTEALKLRADFALAANNLGFVYYKQGKFAEAARWFDNTVKMDPSRAVAYRNLGDAHLQAGDAAKAKLAYKTFMELAPASAGAAYVKQQLEKL</sequence>
<feature type="repeat" description="TPR" evidence="5">
    <location>
        <begin position="813"/>
        <end position="846"/>
    </location>
</feature>
<dbReference type="InterPro" id="IPR011990">
    <property type="entry name" value="TPR-like_helical_dom_sf"/>
</dbReference>
<dbReference type="PROSITE" id="PS51677">
    <property type="entry name" value="NODB"/>
    <property type="match status" value="1"/>
</dbReference>
<dbReference type="InterPro" id="IPR029030">
    <property type="entry name" value="Caspase-like_dom_sf"/>
</dbReference>
<dbReference type="Proteomes" id="UP000278085">
    <property type="component" value="Unassembled WGS sequence"/>
</dbReference>
<organism evidence="7 8">
    <name type="scientific">Massilia atriviolacea</name>
    <dbReference type="NCBI Taxonomy" id="2495579"/>
    <lineage>
        <taxon>Bacteria</taxon>
        <taxon>Pseudomonadati</taxon>
        <taxon>Pseudomonadota</taxon>
        <taxon>Betaproteobacteria</taxon>
        <taxon>Burkholderiales</taxon>
        <taxon>Oxalobacteraceae</taxon>
        <taxon>Telluria group</taxon>
        <taxon>Massilia</taxon>
    </lineage>
</organism>
<keyword evidence="3" id="KW-0378">Hydrolase</keyword>
<evidence type="ECO:0000256" key="1">
    <source>
        <dbReference type="ARBA" id="ARBA00022723"/>
    </source>
</evidence>
<evidence type="ECO:0000256" key="3">
    <source>
        <dbReference type="ARBA" id="ARBA00022801"/>
    </source>
</evidence>
<comment type="caution">
    <text evidence="7">The sequence shown here is derived from an EMBL/GenBank/DDBJ whole genome shotgun (WGS) entry which is preliminary data.</text>
</comment>
<evidence type="ECO:0000259" key="6">
    <source>
        <dbReference type="PROSITE" id="PS51677"/>
    </source>
</evidence>
<dbReference type="SUPFAM" id="SSF52129">
    <property type="entry name" value="Caspase-like"/>
    <property type="match status" value="1"/>
</dbReference>
<protein>
    <submittedName>
        <fullName evidence="7">Tetratricopeptide repeat protein</fullName>
    </submittedName>
</protein>
<dbReference type="PANTHER" id="PTHR46471">
    <property type="entry name" value="CHITIN DEACETYLASE"/>
    <property type="match status" value="1"/>
</dbReference>
<keyword evidence="8" id="KW-1185">Reference proteome</keyword>
<dbReference type="EMBL" id="RXLQ01000010">
    <property type="protein sequence ID" value="RSZ57469.1"/>
    <property type="molecule type" value="Genomic_DNA"/>
</dbReference>
<dbReference type="PROSITE" id="PS50293">
    <property type="entry name" value="TPR_REGION"/>
    <property type="match status" value="1"/>
</dbReference>
<dbReference type="InterPro" id="IPR019734">
    <property type="entry name" value="TPR_rpt"/>
</dbReference>
<dbReference type="Pfam" id="PF00656">
    <property type="entry name" value="Peptidase_C14"/>
    <property type="match status" value="1"/>
</dbReference>
<dbReference type="SMART" id="SM00028">
    <property type="entry name" value="TPR"/>
    <property type="match status" value="3"/>
</dbReference>
<evidence type="ECO:0000313" key="7">
    <source>
        <dbReference type="EMBL" id="RSZ57469.1"/>
    </source>
</evidence>
<evidence type="ECO:0000256" key="4">
    <source>
        <dbReference type="ARBA" id="ARBA00023277"/>
    </source>
</evidence>